<dbReference type="SMART" id="SM00320">
    <property type="entry name" value="WD40"/>
    <property type="match status" value="2"/>
</dbReference>
<keyword evidence="2" id="KW-0677">Repeat</keyword>
<reference evidence="7" key="1">
    <citation type="submission" date="2021-03" db="EMBL/GenBank/DDBJ databases">
        <authorList>
            <person name="Tagirdzhanova G."/>
        </authorList>
    </citation>
    <scope>NUCLEOTIDE SEQUENCE</scope>
</reference>
<dbReference type="Gene3D" id="2.130.10.10">
    <property type="entry name" value="YVTN repeat-like/Quinoprotein amine dehydrogenase"/>
    <property type="match status" value="1"/>
</dbReference>
<evidence type="ECO:0000256" key="4">
    <source>
        <dbReference type="ARBA" id="ARBA00039789"/>
    </source>
</evidence>
<dbReference type="InterPro" id="IPR019775">
    <property type="entry name" value="WD40_repeat_CS"/>
</dbReference>
<dbReference type="InterPro" id="IPR036322">
    <property type="entry name" value="WD40_repeat_dom_sf"/>
</dbReference>
<evidence type="ECO:0000256" key="2">
    <source>
        <dbReference type="ARBA" id="ARBA00022737"/>
    </source>
</evidence>
<name>A0A8H3EE73_9LECA</name>
<feature type="repeat" description="WD" evidence="6">
    <location>
        <begin position="130"/>
        <end position="165"/>
    </location>
</feature>
<comment type="function">
    <text evidence="5">Involved in mitochondrial fission. Acts as an adapter protein required to form mitochondrial fission complexes. Formation of these complexes is required to promote constriction and fission of the mitochondrial compartment at a late step in mitochondrial division.</text>
</comment>
<gene>
    <name evidence="7" type="ORF">GOMPHAMPRED_003227</name>
</gene>
<evidence type="ECO:0000313" key="7">
    <source>
        <dbReference type="EMBL" id="CAF9905501.1"/>
    </source>
</evidence>
<dbReference type="GO" id="GO:1990234">
    <property type="term" value="C:transferase complex"/>
    <property type="evidence" value="ECO:0007669"/>
    <property type="project" value="UniProtKB-ARBA"/>
</dbReference>
<evidence type="ECO:0000256" key="6">
    <source>
        <dbReference type="PROSITE-ProRule" id="PRU00221"/>
    </source>
</evidence>
<dbReference type="PANTHER" id="PTHR22847">
    <property type="entry name" value="WD40 REPEAT PROTEIN"/>
    <property type="match status" value="1"/>
</dbReference>
<comment type="caution">
    <text evidence="7">The sequence shown here is derived from an EMBL/GenBank/DDBJ whole genome shotgun (WGS) entry which is preliminary data.</text>
</comment>
<dbReference type="InterPro" id="IPR015943">
    <property type="entry name" value="WD40/YVTN_repeat-like_dom_sf"/>
</dbReference>
<dbReference type="OrthoDB" id="4768852at2759"/>
<dbReference type="PROSITE" id="PS50294">
    <property type="entry name" value="WD_REPEATS_REGION"/>
    <property type="match status" value="2"/>
</dbReference>
<proteinExistence type="inferred from homology"/>
<dbReference type="InterPro" id="IPR001680">
    <property type="entry name" value="WD40_rpt"/>
</dbReference>
<evidence type="ECO:0000256" key="5">
    <source>
        <dbReference type="ARBA" id="ARBA00043913"/>
    </source>
</evidence>
<dbReference type="Pfam" id="PF00400">
    <property type="entry name" value="WD40"/>
    <property type="match status" value="2"/>
</dbReference>
<dbReference type="SUPFAM" id="SSF50978">
    <property type="entry name" value="WD40 repeat-like"/>
    <property type="match status" value="1"/>
</dbReference>
<dbReference type="AlphaFoldDB" id="A0A8H3EE73"/>
<dbReference type="PROSITE" id="PS00678">
    <property type="entry name" value="WD_REPEATS_1"/>
    <property type="match status" value="1"/>
</dbReference>
<comment type="similarity">
    <text evidence="3">Belongs to the WD repeat MDV1/CAF4 family.</text>
</comment>
<dbReference type="GO" id="GO:0005634">
    <property type="term" value="C:nucleus"/>
    <property type="evidence" value="ECO:0007669"/>
    <property type="project" value="TreeGrafter"/>
</dbReference>
<dbReference type="PROSITE" id="PS50082">
    <property type="entry name" value="WD_REPEATS_2"/>
    <property type="match status" value="2"/>
</dbReference>
<evidence type="ECO:0000256" key="1">
    <source>
        <dbReference type="ARBA" id="ARBA00022574"/>
    </source>
</evidence>
<dbReference type="PANTHER" id="PTHR22847:SF637">
    <property type="entry name" value="WD REPEAT DOMAIN 5B"/>
    <property type="match status" value="1"/>
</dbReference>
<keyword evidence="1 6" id="KW-0853">WD repeat</keyword>
<evidence type="ECO:0000256" key="3">
    <source>
        <dbReference type="ARBA" id="ARBA00038415"/>
    </source>
</evidence>
<accession>A0A8H3EE73</accession>
<dbReference type="Proteomes" id="UP000664169">
    <property type="component" value="Unassembled WGS sequence"/>
</dbReference>
<evidence type="ECO:0000313" key="8">
    <source>
        <dbReference type="Proteomes" id="UP000664169"/>
    </source>
</evidence>
<sequence>MSKMIQDLAELFPKRRNFDLGVIVDQIMVFFENNKDKASLAPLQIYYSIIFFHRGNSDFIGGPGMTTRLIKLPKTLDIVEYGTRGDGMSTRLIGIRSMTFSPDGKILASASHDQKILIWNTNPEYLKLTLIGHACPVDLMIFSPDGNFLASASSDRTVILWNLTSEAGSIKRIIANGGFNIQFSFKNDLLQLHTDKGSFDIGALPMEIPEKMAETISRLTIEDDWLVRDGQRFIWLPLDAQFAYCRGLMAFSFPGQDHIILLEMSFDEYDRLLREDTT</sequence>
<feature type="repeat" description="WD" evidence="6">
    <location>
        <begin position="95"/>
        <end position="120"/>
    </location>
</feature>
<keyword evidence="8" id="KW-1185">Reference proteome</keyword>
<protein>
    <recommendedName>
        <fullName evidence="4">Mitochondrial division protein 1</fullName>
    </recommendedName>
</protein>
<dbReference type="EMBL" id="CAJPDQ010000002">
    <property type="protein sequence ID" value="CAF9905501.1"/>
    <property type="molecule type" value="Genomic_DNA"/>
</dbReference>
<organism evidence="7 8">
    <name type="scientific">Gomphillus americanus</name>
    <dbReference type="NCBI Taxonomy" id="1940652"/>
    <lineage>
        <taxon>Eukaryota</taxon>
        <taxon>Fungi</taxon>
        <taxon>Dikarya</taxon>
        <taxon>Ascomycota</taxon>
        <taxon>Pezizomycotina</taxon>
        <taxon>Lecanoromycetes</taxon>
        <taxon>OSLEUM clade</taxon>
        <taxon>Ostropomycetidae</taxon>
        <taxon>Ostropales</taxon>
        <taxon>Graphidaceae</taxon>
        <taxon>Gomphilloideae</taxon>
        <taxon>Gomphillus</taxon>
    </lineage>
</organism>